<dbReference type="RefSeq" id="WP_248145841.1">
    <property type="nucleotide sequence ID" value="NZ_BAAAOF010000002.1"/>
</dbReference>
<name>A0ABN2PCU1_9MICO</name>
<evidence type="ECO:0000313" key="3">
    <source>
        <dbReference type="EMBL" id="GAA1918528.1"/>
    </source>
</evidence>
<dbReference type="InterPro" id="IPR053150">
    <property type="entry name" value="Teicoplanin_resist-assoc"/>
</dbReference>
<dbReference type="InterPro" id="IPR006976">
    <property type="entry name" value="VanZ-like"/>
</dbReference>
<sequence>MTDATRERTRPLLVLLFVGYLVVLGWLVLWKLHTPFVGAGMGTIKLVPFVRTDEFGASSPMEVLGNIAVFVPFGVYFGLLGRRWWAALAVIAVTSAALEATQFVLGIGSTDITDVIANTFGGTVGLLLAGLVGRRAGAALCLVGTVIAVVALLAYLAAPMRPMAAL</sequence>
<dbReference type="Pfam" id="PF04892">
    <property type="entry name" value="VanZ"/>
    <property type="match status" value="1"/>
</dbReference>
<protein>
    <recommendedName>
        <fullName evidence="2">VanZ-like domain-containing protein</fullName>
    </recommendedName>
</protein>
<organism evidence="3 4">
    <name type="scientific">Microbacterium aoyamense</name>
    <dbReference type="NCBI Taxonomy" id="344166"/>
    <lineage>
        <taxon>Bacteria</taxon>
        <taxon>Bacillati</taxon>
        <taxon>Actinomycetota</taxon>
        <taxon>Actinomycetes</taxon>
        <taxon>Micrococcales</taxon>
        <taxon>Microbacteriaceae</taxon>
        <taxon>Microbacterium</taxon>
    </lineage>
</organism>
<evidence type="ECO:0000313" key="4">
    <source>
        <dbReference type="Proteomes" id="UP001501343"/>
    </source>
</evidence>
<keyword evidence="1" id="KW-1133">Transmembrane helix</keyword>
<dbReference type="EMBL" id="BAAAOF010000002">
    <property type="protein sequence ID" value="GAA1918528.1"/>
    <property type="molecule type" value="Genomic_DNA"/>
</dbReference>
<dbReference type="PANTHER" id="PTHR36834">
    <property type="entry name" value="MEMBRANE PROTEIN-RELATED"/>
    <property type="match status" value="1"/>
</dbReference>
<reference evidence="3 4" key="1">
    <citation type="journal article" date="2019" name="Int. J. Syst. Evol. Microbiol.">
        <title>The Global Catalogue of Microorganisms (GCM) 10K type strain sequencing project: providing services to taxonomists for standard genome sequencing and annotation.</title>
        <authorList>
            <consortium name="The Broad Institute Genomics Platform"/>
            <consortium name="The Broad Institute Genome Sequencing Center for Infectious Disease"/>
            <person name="Wu L."/>
            <person name="Ma J."/>
        </authorList>
    </citation>
    <scope>NUCLEOTIDE SEQUENCE [LARGE SCALE GENOMIC DNA]</scope>
    <source>
        <strain evidence="3 4">JCM 14900</strain>
    </source>
</reference>
<feature type="transmembrane region" description="Helical" evidence="1">
    <location>
        <begin position="87"/>
        <end position="109"/>
    </location>
</feature>
<proteinExistence type="predicted"/>
<dbReference type="PANTHER" id="PTHR36834:SF2">
    <property type="entry name" value="MEMBRANE PROTEIN"/>
    <property type="match status" value="1"/>
</dbReference>
<evidence type="ECO:0000259" key="2">
    <source>
        <dbReference type="Pfam" id="PF04892"/>
    </source>
</evidence>
<dbReference type="Proteomes" id="UP001501343">
    <property type="component" value="Unassembled WGS sequence"/>
</dbReference>
<evidence type="ECO:0000256" key="1">
    <source>
        <dbReference type="SAM" id="Phobius"/>
    </source>
</evidence>
<feature type="transmembrane region" description="Helical" evidence="1">
    <location>
        <begin position="139"/>
        <end position="158"/>
    </location>
</feature>
<feature type="transmembrane region" description="Helical" evidence="1">
    <location>
        <begin position="63"/>
        <end position="80"/>
    </location>
</feature>
<keyword evidence="1" id="KW-0472">Membrane</keyword>
<feature type="transmembrane region" description="Helical" evidence="1">
    <location>
        <begin position="115"/>
        <end position="132"/>
    </location>
</feature>
<feature type="transmembrane region" description="Helical" evidence="1">
    <location>
        <begin position="12"/>
        <end position="32"/>
    </location>
</feature>
<keyword evidence="1" id="KW-0812">Transmembrane</keyword>
<accession>A0ABN2PCU1</accession>
<comment type="caution">
    <text evidence="3">The sequence shown here is derived from an EMBL/GenBank/DDBJ whole genome shotgun (WGS) entry which is preliminary data.</text>
</comment>
<feature type="domain" description="VanZ-like" evidence="2">
    <location>
        <begin position="17"/>
        <end position="131"/>
    </location>
</feature>
<keyword evidence="4" id="KW-1185">Reference proteome</keyword>
<gene>
    <name evidence="3" type="ORF">GCM10009775_08870</name>
</gene>